<keyword evidence="3" id="KW-0804">Transcription</keyword>
<dbReference type="Pfam" id="PF13305">
    <property type="entry name" value="TetR_C_33"/>
    <property type="match status" value="1"/>
</dbReference>
<evidence type="ECO:0000313" key="7">
    <source>
        <dbReference type="Proteomes" id="UP000004291"/>
    </source>
</evidence>
<proteinExistence type="predicted"/>
<dbReference type="InterPro" id="IPR001647">
    <property type="entry name" value="HTH_TetR"/>
</dbReference>
<evidence type="ECO:0000313" key="6">
    <source>
        <dbReference type="EMBL" id="EDQ32593.1"/>
    </source>
</evidence>
<dbReference type="AlphaFoldDB" id="A9DAL4"/>
<dbReference type="OrthoDB" id="7056813at2"/>
<dbReference type="EMBL" id="ABIA03000002">
    <property type="protein sequence ID" value="EDQ32593.1"/>
    <property type="molecule type" value="Genomic_DNA"/>
</dbReference>
<gene>
    <name evidence="6" type="ORF">HPDFL43_03581</name>
</gene>
<dbReference type="STRING" id="411684.HPDFL43_03581"/>
<reference evidence="6 7" key="2">
    <citation type="submission" date="2012-06" db="EMBL/GenBank/DDBJ databases">
        <authorList>
            <person name="Fiebig A."/>
        </authorList>
    </citation>
    <scope>NUCLEOTIDE SEQUENCE [LARGE SCALE GENOMIC DNA]</scope>
    <source>
        <strain evidence="6 7">DFL-43</strain>
    </source>
</reference>
<keyword evidence="7" id="KW-1185">Reference proteome</keyword>
<keyword evidence="1" id="KW-0805">Transcription regulation</keyword>
<accession>A9DAL4</accession>
<dbReference type="PROSITE" id="PS50977">
    <property type="entry name" value="HTH_TETR_2"/>
    <property type="match status" value="1"/>
</dbReference>
<protein>
    <submittedName>
        <fullName evidence="6">Transcriptional regulator</fullName>
    </submittedName>
</protein>
<dbReference type="InterPro" id="IPR025996">
    <property type="entry name" value="MT1864/Rv1816-like_C"/>
</dbReference>
<evidence type="ECO:0000256" key="2">
    <source>
        <dbReference type="ARBA" id="ARBA00023125"/>
    </source>
</evidence>
<feature type="domain" description="HTH tetR-type" evidence="5">
    <location>
        <begin position="17"/>
        <end position="77"/>
    </location>
</feature>
<organism evidence="6 7">
    <name type="scientific">Hoeflea phototrophica (strain DSM 17068 / NCIMB 14078 / DFL-43)</name>
    <dbReference type="NCBI Taxonomy" id="411684"/>
    <lineage>
        <taxon>Bacteria</taxon>
        <taxon>Pseudomonadati</taxon>
        <taxon>Pseudomonadota</taxon>
        <taxon>Alphaproteobacteria</taxon>
        <taxon>Hyphomicrobiales</taxon>
        <taxon>Rhizobiaceae</taxon>
        <taxon>Hoeflea</taxon>
    </lineage>
</organism>
<name>A9DAL4_HOEPD</name>
<evidence type="ECO:0000256" key="3">
    <source>
        <dbReference type="ARBA" id="ARBA00023163"/>
    </source>
</evidence>
<evidence type="ECO:0000256" key="1">
    <source>
        <dbReference type="ARBA" id="ARBA00023015"/>
    </source>
</evidence>
<dbReference type="PANTHER" id="PTHR30055">
    <property type="entry name" value="HTH-TYPE TRANSCRIPTIONAL REGULATOR RUTR"/>
    <property type="match status" value="1"/>
</dbReference>
<dbReference type="eggNOG" id="COG1309">
    <property type="taxonomic scope" value="Bacteria"/>
</dbReference>
<dbReference type="Gene3D" id="1.10.357.10">
    <property type="entry name" value="Tetracycline Repressor, domain 2"/>
    <property type="match status" value="1"/>
</dbReference>
<dbReference type="InterPro" id="IPR009057">
    <property type="entry name" value="Homeodomain-like_sf"/>
</dbReference>
<dbReference type="SUPFAM" id="SSF48498">
    <property type="entry name" value="Tetracyclin repressor-like, C-terminal domain"/>
    <property type="match status" value="1"/>
</dbReference>
<dbReference type="PANTHER" id="PTHR30055:SF220">
    <property type="entry name" value="TETR-FAMILY REGULATORY PROTEIN"/>
    <property type="match status" value="1"/>
</dbReference>
<dbReference type="GO" id="GO:0003700">
    <property type="term" value="F:DNA-binding transcription factor activity"/>
    <property type="evidence" value="ECO:0007669"/>
    <property type="project" value="TreeGrafter"/>
</dbReference>
<dbReference type="HOGENOM" id="CLU_069356_40_0_5"/>
<dbReference type="RefSeq" id="WP_007196507.1">
    <property type="nucleotide sequence ID" value="NZ_CM002917.1"/>
</dbReference>
<dbReference type="Proteomes" id="UP000004291">
    <property type="component" value="Chromosome"/>
</dbReference>
<evidence type="ECO:0000256" key="4">
    <source>
        <dbReference type="PROSITE-ProRule" id="PRU00335"/>
    </source>
</evidence>
<dbReference type="GO" id="GO:0000976">
    <property type="term" value="F:transcription cis-regulatory region binding"/>
    <property type="evidence" value="ECO:0007669"/>
    <property type="project" value="TreeGrafter"/>
</dbReference>
<evidence type="ECO:0000259" key="5">
    <source>
        <dbReference type="PROSITE" id="PS50977"/>
    </source>
</evidence>
<dbReference type="SUPFAM" id="SSF46689">
    <property type="entry name" value="Homeodomain-like"/>
    <property type="match status" value="1"/>
</dbReference>
<reference evidence="6 7" key="1">
    <citation type="submission" date="2007-10" db="EMBL/GenBank/DDBJ databases">
        <authorList>
            <person name="Wagner-Dobler I."/>
            <person name="Ferriera S."/>
            <person name="Johnson J."/>
            <person name="Kravitz S."/>
            <person name="Beeson K."/>
            <person name="Sutton G."/>
            <person name="Rogers Y.-H."/>
            <person name="Friedman R."/>
            <person name="Frazier M."/>
            <person name="Venter J.C."/>
        </authorList>
    </citation>
    <scope>NUCLEOTIDE SEQUENCE [LARGE SCALE GENOMIC DNA]</scope>
    <source>
        <strain evidence="6 7">DFL-43</strain>
    </source>
</reference>
<dbReference type="InterPro" id="IPR036271">
    <property type="entry name" value="Tet_transcr_reg_TetR-rel_C_sf"/>
</dbReference>
<sequence>MATADPRIGIKTGYHHGDLRAQLLEAVRHLIEIKGNSDFSISEASRLAGVSSGAPYKHFKDKPAIMKAVCFEAMNRKSSRMQSAIKDIPRGSIARIEALGRAYIDFAREEPGVFRLVYGMTEDHKDDEELMKAGRDTLAIVVNAVADYLGITPNHPEAARRAYLLWCFVHGHSFLIIDDKASVHQIPVDENQMLAAVARGVLDQPVE</sequence>
<dbReference type="InterPro" id="IPR050109">
    <property type="entry name" value="HTH-type_TetR-like_transc_reg"/>
</dbReference>
<comment type="caution">
    <text evidence="6">The sequence shown here is derived from an EMBL/GenBank/DDBJ whole genome shotgun (WGS) entry which is preliminary data.</text>
</comment>
<keyword evidence="2 4" id="KW-0238">DNA-binding</keyword>
<feature type="DNA-binding region" description="H-T-H motif" evidence="4">
    <location>
        <begin position="40"/>
        <end position="59"/>
    </location>
</feature>